<comment type="caution">
    <text evidence="1">The sequence shown here is derived from an EMBL/GenBank/DDBJ whole genome shotgun (WGS) entry which is preliminary data.</text>
</comment>
<dbReference type="AlphaFoldDB" id="A0A915Z691"/>
<name>A0A915Z691_9GLOM</name>
<sequence length="102" mass="10286">MNATAWRHSLITMREIDHTSSFAVCGMIDDVSAGGGGAGSGGGAPSAGGPTALPLALGSSPLGASLPLGALPLGALGAFPSPPGSRWWCSSCWWYWVLLVPY</sequence>
<gene>
    <name evidence="1" type="ORF">CHRIB12_LOCUS9172</name>
</gene>
<dbReference type="Proteomes" id="UP000684084">
    <property type="component" value="Unassembled WGS sequence"/>
</dbReference>
<protein>
    <submittedName>
        <fullName evidence="1">Uncharacterized protein</fullName>
    </submittedName>
</protein>
<evidence type="ECO:0000313" key="2">
    <source>
        <dbReference type="Proteomes" id="UP000684084"/>
    </source>
</evidence>
<accession>A0A915Z691</accession>
<evidence type="ECO:0000313" key="1">
    <source>
        <dbReference type="EMBL" id="CAB5362574.1"/>
    </source>
</evidence>
<proteinExistence type="predicted"/>
<reference evidence="1" key="1">
    <citation type="submission" date="2020-05" db="EMBL/GenBank/DDBJ databases">
        <authorList>
            <person name="Rincon C."/>
            <person name="Sanders R I."/>
            <person name="Robbins C."/>
            <person name="Chaturvedi A."/>
        </authorList>
    </citation>
    <scope>NUCLEOTIDE SEQUENCE</scope>
    <source>
        <strain evidence="1">CHB12</strain>
    </source>
</reference>
<organism evidence="1 2">
    <name type="scientific">Rhizophagus irregularis</name>
    <dbReference type="NCBI Taxonomy" id="588596"/>
    <lineage>
        <taxon>Eukaryota</taxon>
        <taxon>Fungi</taxon>
        <taxon>Fungi incertae sedis</taxon>
        <taxon>Mucoromycota</taxon>
        <taxon>Glomeromycotina</taxon>
        <taxon>Glomeromycetes</taxon>
        <taxon>Glomerales</taxon>
        <taxon>Glomeraceae</taxon>
        <taxon>Rhizophagus</taxon>
    </lineage>
</organism>
<dbReference type="EMBL" id="CAGKOT010000017">
    <property type="protein sequence ID" value="CAB5362574.1"/>
    <property type="molecule type" value="Genomic_DNA"/>
</dbReference>